<name>A0A381SUU1_9ZZZZ</name>
<dbReference type="InterPro" id="IPR005895">
    <property type="entry name" value="ABC_transptr_haem_export_CcmA"/>
</dbReference>
<accession>A0A381SUU1</accession>
<feature type="domain" description="ABC transporter" evidence="7">
    <location>
        <begin position="5"/>
        <end position="205"/>
    </location>
</feature>
<dbReference type="NCBIfam" id="TIGR01189">
    <property type="entry name" value="ccmA"/>
    <property type="match status" value="1"/>
</dbReference>
<evidence type="ECO:0000256" key="6">
    <source>
        <dbReference type="ARBA" id="ARBA00023136"/>
    </source>
</evidence>
<evidence type="ECO:0000259" key="7">
    <source>
        <dbReference type="PROSITE" id="PS50893"/>
    </source>
</evidence>
<evidence type="ECO:0000256" key="4">
    <source>
        <dbReference type="ARBA" id="ARBA00022840"/>
    </source>
</evidence>
<keyword evidence="6" id="KW-0472">Membrane</keyword>
<dbReference type="InterPro" id="IPR027417">
    <property type="entry name" value="P-loop_NTPase"/>
</dbReference>
<evidence type="ECO:0000256" key="1">
    <source>
        <dbReference type="ARBA" id="ARBA00022448"/>
    </source>
</evidence>
<evidence type="ECO:0000256" key="5">
    <source>
        <dbReference type="ARBA" id="ARBA00022967"/>
    </source>
</evidence>
<keyword evidence="3" id="KW-0201">Cytochrome c-type biogenesis</keyword>
<dbReference type="AlphaFoldDB" id="A0A381SUU1"/>
<protein>
    <recommendedName>
        <fullName evidence="7">ABC transporter domain-containing protein</fullName>
    </recommendedName>
</protein>
<dbReference type="PANTHER" id="PTHR43499">
    <property type="entry name" value="ABC TRANSPORTER I FAMILY MEMBER 1"/>
    <property type="match status" value="1"/>
</dbReference>
<dbReference type="Pfam" id="PF00005">
    <property type="entry name" value="ABC_tran"/>
    <property type="match status" value="1"/>
</dbReference>
<dbReference type="InterPro" id="IPR003439">
    <property type="entry name" value="ABC_transporter-like_ATP-bd"/>
</dbReference>
<keyword evidence="2" id="KW-0547">Nucleotide-binding</keyword>
<dbReference type="SUPFAM" id="SSF52540">
    <property type="entry name" value="P-loop containing nucleoside triphosphate hydrolases"/>
    <property type="match status" value="1"/>
</dbReference>
<sequence>MTTELEVVDVECIRGDRHLFSGLSLSLQAGQIQRIEGANGTGKTSLLRIICGLSLPESGEILWQGQPIGRQRTDYCRNLAYIGHTHGIKFELSPFENLRMHVALGVSQPRVSFEEALQCVGLYPFRNYPCRTLSAGQHRRVAIARLVLSKARLWVLDEPVTGIDQEGVQEIESLFESHTAHGGMIVFTSHQPLCSGLAAVRSLRIEP</sequence>
<evidence type="ECO:0000256" key="2">
    <source>
        <dbReference type="ARBA" id="ARBA00022741"/>
    </source>
</evidence>
<reference evidence="8" key="1">
    <citation type="submission" date="2018-05" db="EMBL/GenBank/DDBJ databases">
        <authorList>
            <person name="Lanie J.A."/>
            <person name="Ng W.-L."/>
            <person name="Kazmierczak K.M."/>
            <person name="Andrzejewski T.M."/>
            <person name="Davidsen T.M."/>
            <person name="Wayne K.J."/>
            <person name="Tettelin H."/>
            <person name="Glass J.I."/>
            <person name="Rusch D."/>
            <person name="Podicherti R."/>
            <person name="Tsui H.-C.T."/>
            <person name="Winkler M.E."/>
        </authorList>
    </citation>
    <scope>NUCLEOTIDE SEQUENCE</scope>
</reference>
<gene>
    <name evidence="8" type="ORF">METZ01_LOCUS57967</name>
</gene>
<organism evidence="8">
    <name type="scientific">marine metagenome</name>
    <dbReference type="NCBI Taxonomy" id="408172"/>
    <lineage>
        <taxon>unclassified sequences</taxon>
        <taxon>metagenomes</taxon>
        <taxon>ecological metagenomes</taxon>
    </lineage>
</organism>
<dbReference type="Gene3D" id="3.40.50.300">
    <property type="entry name" value="P-loop containing nucleotide triphosphate hydrolases"/>
    <property type="match status" value="1"/>
</dbReference>
<dbReference type="GO" id="GO:0017004">
    <property type="term" value="P:cytochrome complex assembly"/>
    <property type="evidence" value="ECO:0007669"/>
    <property type="project" value="UniProtKB-KW"/>
</dbReference>
<dbReference type="EMBL" id="UINC01003301">
    <property type="protein sequence ID" value="SVA05113.1"/>
    <property type="molecule type" value="Genomic_DNA"/>
</dbReference>
<dbReference type="GO" id="GO:0016887">
    <property type="term" value="F:ATP hydrolysis activity"/>
    <property type="evidence" value="ECO:0007669"/>
    <property type="project" value="InterPro"/>
</dbReference>
<proteinExistence type="predicted"/>
<dbReference type="PANTHER" id="PTHR43499:SF1">
    <property type="entry name" value="ABC TRANSPORTER I FAMILY MEMBER 1"/>
    <property type="match status" value="1"/>
</dbReference>
<dbReference type="GO" id="GO:0022857">
    <property type="term" value="F:transmembrane transporter activity"/>
    <property type="evidence" value="ECO:0007669"/>
    <property type="project" value="InterPro"/>
</dbReference>
<evidence type="ECO:0000256" key="3">
    <source>
        <dbReference type="ARBA" id="ARBA00022748"/>
    </source>
</evidence>
<keyword evidence="4" id="KW-0067">ATP-binding</keyword>
<keyword evidence="1" id="KW-0813">Transport</keyword>
<dbReference type="PROSITE" id="PS50893">
    <property type="entry name" value="ABC_TRANSPORTER_2"/>
    <property type="match status" value="1"/>
</dbReference>
<dbReference type="NCBIfam" id="NF010061">
    <property type="entry name" value="PRK13538.1"/>
    <property type="match status" value="1"/>
</dbReference>
<evidence type="ECO:0000313" key="8">
    <source>
        <dbReference type="EMBL" id="SVA05113.1"/>
    </source>
</evidence>
<keyword evidence="5" id="KW-1278">Translocase</keyword>
<dbReference type="GO" id="GO:0005524">
    <property type="term" value="F:ATP binding"/>
    <property type="evidence" value="ECO:0007669"/>
    <property type="project" value="UniProtKB-KW"/>
</dbReference>